<dbReference type="AlphaFoldDB" id="A0A317MXU8"/>
<gene>
    <name evidence="3" type="ORF">C7443_10282</name>
</gene>
<dbReference type="Proteomes" id="UP000246569">
    <property type="component" value="Unassembled WGS sequence"/>
</dbReference>
<reference evidence="3 4" key="1">
    <citation type="submission" date="2018-05" db="EMBL/GenBank/DDBJ databases">
        <title>Genomic Encyclopedia of Type Strains, Phase IV (KMG-IV): sequencing the most valuable type-strain genomes for metagenomic binning, comparative biology and taxonomic classification.</title>
        <authorList>
            <person name="Goeker M."/>
        </authorList>
    </citation>
    <scope>NUCLEOTIDE SEQUENCE [LARGE SCALE GENOMIC DNA]</scope>
    <source>
        <strain evidence="3 4">DSM 23606</strain>
    </source>
</reference>
<keyword evidence="1" id="KW-0812">Transmembrane</keyword>
<evidence type="ECO:0000259" key="2">
    <source>
        <dbReference type="Pfam" id="PF07331"/>
    </source>
</evidence>
<keyword evidence="1" id="KW-1133">Transmembrane helix</keyword>
<evidence type="ECO:0000313" key="3">
    <source>
        <dbReference type="EMBL" id="PWV64433.1"/>
    </source>
</evidence>
<comment type="caution">
    <text evidence="3">The sequence shown here is derived from an EMBL/GenBank/DDBJ whole genome shotgun (WGS) entry which is preliminary data.</text>
</comment>
<feature type="transmembrane region" description="Helical" evidence="1">
    <location>
        <begin position="42"/>
        <end position="61"/>
    </location>
</feature>
<feature type="domain" description="DUF1468" evidence="2">
    <location>
        <begin position="12"/>
        <end position="144"/>
    </location>
</feature>
<keyword evidence="4" id="KW-1185">Reference proteome</keyword>
<keyword evidence="1" id="KW-0472">Membrane</keyword>
<evidence type="ECO:0000313" key="4">
    <source>
        <dbReference type="Proteomes" id="UP000246569"/>
    </source>
</evidence>
<feature type="transmembrane region" description="Helical" evidence="1">
    <location>
        <begin position="97"/>
        <end position="115"/>
    </location>
</feature>
<organism evidence="3 4">
    <name type="scientific">Plasticicumulans acidivorans</name>
    <dbReference type="NCBI Taxonomy" id="886464"/>
    <lineage>
        <taxon>Bacteria</taxon>
        <taxon>Pseudomonadati</taxon>
        <taxon>Pseudomonadota</taxon>
        <taxon>Gammaproteobacteria</taxon>
        <taxon>Candidatus Competibacteraceae</taxon>
        <taxon>Plasticicumulans</taxon>
    </lineage>
</organism>
<protein>
    <submittedName>
        <fullName evidence="3">Tripartite tricarboxylate transporter TctB family protein</fullName>
    </submittedName>
</protein>
<dbReference type="RefSeq" id="WP_170123466.1">
    <property type="nucleotide sequence ID" value="NZ_QGTJ01000002.1"/>
</dbReference>
<dbReference type="InterPro" id="IPR009936">
    <property type="entry name" value="DUF1468"/>
</dbReference>
<name>A0A317MXU8_9GAMM</name>
<dbReference type="EMBL" id="QGTJ01000002">
    <property type="protein sequence ID" value="PWV64433.1"/>
    <property type="molecule type" value="Genomic_DNA"/>
</dbReference>
<feature type="transmembrane region" description="Helical" evidence="1">
    <location>
        <begin position="73"/>
        <end position="91"/>
    </location>
</feature>
<proteinExistence type="predicted"/>
<sequence length="152" mass="15843">MITIRKLRDGLAGLSLALFGGGVMLCTLHYPVGTLANMGPGYVPRLLGGLLVLLGLLIAGTARRGQPVVRQPLAWRPPLAVLGSVVLFALTLRSGGLLLATLGSVMLASSAVRGVRWRERLAVALVLGALAVSVFVYGLGLPLPVWPRFGGI</sequence>
<evidence type="ECO:0000256" key="1">
    <source>
        <dbReference type="SAM" id="Phobius"/>
    </source>
</evidence>
<feature type="transmembrane region" description="Helical" evidence="1">
    <location>
        <begin position="12"/>
        <end position="30"/>
    </location>
</feature>
<feature type="transmembrane region" description="Helical" evidence="1">
    <location>
        <begin position="122"/>
        <end position="140"/>
    </location>
</feature>
<accession>A0A317MXU8</accession>
<dbReference type="Pfam" id="PF07331">
    <property type="entry name" value="TctB"/>
    <property type="match status" value="1"/>
</dbReference>